<dbReference type="AlphaFoldDB" id="A0A3M7IXU5"/>
<dbReference type="Pfam" id="PF12796">
    <property type="entry name" value="Ank_2"/>
    <property type="match status" value="1"/>
</dbReference>
<comment type="caution">
    <text evidence="1">The sequence shown here is derived from an EMBL/GenBank/DDBJ whole genome shotgun (WGS) entry which is preliminary data.</text>
</comment>
<dbReference type="InterPro" id="IPR036770">
    <property type="entry name" value="Ankyrin_rpt-contain_sf"/>
</dbReference>
<dbReference type="InterPro" id="IPR002110">
    <property type="entry name" value="Ankyrin_rpt"/>
</dbReference>
<gene>
    <name evidence="1" type="ORF">D0859_05611</name>
</gene>
<dbReference type="EMBL" id="QWIT01000135">
    <property type="protein sequence ID" value="RMZ30307.1"/>
    <property type="molecule type" value="Genomic_DNA"/>
</dbReference>
<sequence length="229" mass="25237">MDPVLEFFDFSATFDRKPELPPISDNTLDKMLDSAAARAEDATTAGNIPRLAKALSDLRSLLRPNASFDRLSSTLSLATRHGHREVLKYLLAKSVPITADAVTAATIAKDEWMLDLMVNSGWNVVEPLGLTTPSALALAVEDRGLVSWFLEHGASPNAQCSLDLTPLTIVVQFSSVSIIRSLFDYGGSVQYGQVLHYAIRRYLPDQQEVLDLILSKNSLINHVMYQEHP</sequence>
<dbReference type="SUPFAM" id="SSF48403">
    <property type="entry name" value="Ankyrin repeat"/>
    <property type="match status" value="1"/>
</dbReference>
<protein>
    <submittedName>
        <fullName evidence="1">Uncharacterized protein</fullName>
    </submittedName>
</protein>
<organism evidence="1 2">
    <name type="scientific">Hortaea werneckii</name>
    <name type="common">Black yeast</name>
    <name type="synonym">Cladosporium werneckii</name>
    <dbReference type="NCBI Taxonomy" id="91943"/>
    <lineage>
        <taxon>Eukaryota</taxon>
        <taxon>Fungi</taxon>
        <taxon>Dikarya</taxon>
        <taxon>Ascomycota</taxon>
        <taxon>Pezizomycotina</taxon>
        <taxon>Dothideomycetes</taxon>
        <taxon>Dothideomycetidae</taxon>
        <taxon>Mycosphaerellales</taxon>
        <taxon>Teratosphaeriaceae</taxon>
        <taxon>Hortaea</taxon>
    </lineage>
</organism>
<dbReference type="Gene3D" id="1.25.40.20">
    <property type="entry name" value="Ankyrin repeat-containing domain"/>
    <property type="match status" value="1"/>
</dbReference>
<evidence type="ECO:0000313" key="1">
    <source>
        <dbReference type="EMBL" id="RMZ30307.1"/>
    </source>
</evidence>
<proteinExistence type="predicted"/>
<dbReference type="OrthoDB" id="1722345at2759"/>
<dbReference type="VEuPathDB" id="FungiDB:BTJ68_06869"/>
<dbReference type="SMART" id="SM00248">
    <property type="entry name" value="ANK"/>
    <property type="match status" value="3"/>
</dbReference>
<reference evidence="1 2" key="1">
    <citation type="journal article" date="2018" name="BMC Genomics">
        <title>Genomic evidence for intraspecific hybridization in a clonal and extremely halotolerant yeast.</title>
        <authorList>
            <person name="Gostincar C."/>
            <person name="Stajich J.E."/>
            <person name="Zupancic J."/>
            <person name="Zalar P."/>
            <person name="Gunde-Cimerman N."/>
        </authorList>
    </citation>
    <scope>NUCLEOTIDE SEQUENCE [LARGE SCALE GENOMIC DNA]</scope>
    <source>
        <strain evidence="1 2">EXF-120</strain>
    </source>
</reference>
<accession>A0A3M7IXU5</accession>
<name>A0A3M7IXU5_HORWE</name>
<evidence type="ECO:0000313" key="2">
    <source>
        <dbReference type="Proteomes" id="UP000281677"/>
    </source>
</evidence>
<dbReference type="Proteomes" id="UP000281677">
    <property type="component" value="Unassembled WGS sequence"/>
</dbReference>